<dbReference type="PROSITE" id="PS51155">
    <property type="entry name" value="CHIT_BIND_RR_2"/>
    <property type="match status" value="2"/>
</dbReference>
<comment type="caution">
    <text evidence="6">The sequence shown here is derived from an EMBL/GenBank/DDBJ whole genome shotgun (WGS) entry which is preliminary data.</text>
</comment>
<reference evidence="6 7" key="1">
    <citation type="journal article" date="2015" name="Nat. Commun.">
        <title>Lucilia cuprina genome unlocks parasitic fly biology to underpin future interventions.</title>
        <authorList>
            <person name="Anstead C.A."/>
            <person name="Korhonen P.K."/>
            <person name="Young N.D."/>
            <person name="Hall R.S."/>
            <person name="Jex A.R."/>
            <person name="Murali S.C."/>
            <person name="Hughes D.S."/>
            <person name="Lee S.F."/>
            <person name="Perry T."/>
            <person name="Stroehlein A.J."/>
            <person name="Ansell B.R."/>
            <person name="Breugelmans B."/>
            <person name="Hofmann A."/>
            <person name="Qu J."/>
            <person name="Dugan S."/>
            <person name="Lee S.L."/>
            <person name="Chao H."/>
            <person name="Dinh H."/>
            <person name="Han Y."/>
            <person name="Doddapaneni H.V."/>
            <person name="Worley K.C."/>
            <person name="Muzny D.M."/>
            <person name="Ioannidis P."/>
            <person name="Waterhouse R.M."/>
            <person name="Zdobnov E.M."/>
            <person name="James P.J."/>
            <person name="Bagnall N.H."/>
            <person name="Kotze A.C."/>
            <person name="Gibbs R.A."/>
            <person name="Richards S."/>
            <person name="Batterham P."/>
            <person name="Gasser R.B."/>
        </authorList>
    </citation>
    <scope>NUCLEOTIDE SEQUENCE [LARGE SCALE GENOMIC DNA]</scope>
    <source>
        <strain evidence="6 7">LS</strain>
        <tissue evidence="6">Full body</tissue>
    </source>
</reference>
<protein>
    <recommendedName>
        <fullName evidence="8">Larval cuticle protein LCP-30</fullName>
    </recommendedName>
</protein>
<feature type="region of interest" description="Disordered" evidence="3">
    <location>
        <begin position="225"/>
        <end position="298"/>
    </location>
</feature>
<feature type="transmembrane region" description="Helical" evidence="4">
    <location>
        <begin position="146"/>
        <end position="167"/>
    </location>
</feature>
<dbReference type="GO" id="GO:0062129">
    <property type="term" value="C:chitin-based extracellular matrix"/>
    <property type="evidence" value="ECO:0007669"/>
    <property type="project" value="TreeGrafter"/>
</dbReference>
<dbReference type="PANTHER" id="PTHR10380:SF241">
    <property type="entry name" value="CUTICULAR PROTEIN 47EG-RELATED"/>
    <property type="match status" value="1"/>
</dbReference>
<feature type="compositionally biased region" description="Basic and acidic residues" evidence="3">
    <location>
        <begin position="184"/>
        <end position="212"/>
    </location>
</feature>
<evidence type="ECO:0000256" key="5">
    <source>
        <dbReference type="SAM" id="SignalP"/>
    </source>
</evidence>
<feature type="signal peptide" evidence="5">
    <location>
        <begin position="1"/>
        <end position="18"/>
    </location>
</feature>
<dbReference type="STRING" id="7375.A0A0L0CAJ0"/>
<dbReference type="InterPro" id="IPR050468">
    <property type="entry name" value="Cuticle_Struct_Prot"/>
</dbReference>
<dbReference type="GO" id="GO:0008010">
    <property type="term" value="F:structural constituent of chitin-based larval cuticle"/>
    <property type="evidence" value="ECO:0007669"/>
    <property type="project" value="TreeGrafter"/>
</dbReference>
<keyword evidence="5" id="KW-0732">Signal</keyword>
<keyword evidence="4" id="KW-0472">Membrane</keyword>
<feature type="chain" id="PRO_5005536190" description="Larval cuticle protein LCP-30" evidence="5">
    <location>
        <begin position="19"/>
        <end position="426"/>
    </location>
</feature>
<accession>A0A0L0CAJ0</accession>
<gene>
    <name evidence="6" type="ORF">FF38_02454</name>
</gene>
<evidence type="ECO:0000256" key="1">
    <source>
        <dbReference type="ARBA" id="ARBA00022460"/>
    </source>
</evidence>
<name>A0A0L0CAJ0_LUCCU</name>
<evidence type="ECO:0000256" key="3">
    <source>
        <dbReference type="SAM" id="MobiDB-lite"/>
    </source>
</evidence>
<feature type="region of interest" description="Disordered" evidence="3">
    <location>
        <begin position="171"/>
        <end position="212"/>
    </location>
</feature>
<evidence type="ECO:0000256" key="2">
    <source>
        <dbReference type="PROSITE-ProRule" id="PRU00497"/>
    </source>
</evidence>
<keyword evidence="4" id="KW-1133">Transmembrane helix</keyword>
<keyword evidence="4" id="KW-0812">Transmembrane</keyword>
<dbReference type="PROSITE" id="PS00233">
    <property type="entry name" value="CHIT_BIND_RR_1"/>
    <property type="match status" value="2"/>
</dbReference>
<dbReference type="EMBL" id="JRES01000678">
    <property type="protein sequence ID" value="KNC29272.1"/>
    <property type="molecule type" value="Genomic_DNA"/>
</dbReference>
<keyword evidence="7" id="KW-1185">Reference proteome</keyword>
<sequence length="426" mass="45167">MNLKFYLTIAIILGFASARPQGDPIPILRQEQEVNFDGSYKYSYETGNGITAEEEGYLKNPGSDAEAQFAGGFFSYTSPEGIPIRITYAADENGFIPQGDHLPTPPPIPPAIQKALDYLATAPPPRDQPSSPNNNFRRATNRFPNAMFQSLQLTIFTIILLGVVLLVSAQNDGRYKPPPTKPRNVNEGRYRPAGDGKYRPSNDGRYRGGNDGKYVHVDVKYVHDARDGGQYSGDSSKYQPDKNRGGPGGGAGGGAGSNANSLQGQGAGNLGAGNSSGAKSGSGGSNAGKSGSGNSNAGKSGLGNALNAAALAKPSAKGKGTGEGGNGWAIIRLEDKVEQDGYHYLYETENGILAEEAGKVEKLQTDDGLRSKGFYEYTGDDGLLYRVDYVADDNGFVPQGEHIPTAPPYVAKLLAYLEANANKKRK</sequence>
<dbReference type="OMA" id="RIYTECK"/>
<evidence type="ECO:0000313" key="7">
    <source>
        <dbReference type="Proteomes" id="UP000037069"/>
    </source>
</evidence>
<dbReference type="Pfam" id="PF00379">
    <property type="entry name" value="Chitin_bind_4"/>
    <property type="match status" value="2"/>
</dbReference>
<evidence type="ECO:0000313" key="6">
    <source>
        <dbReference type="EMBL" id="KNC29272.1"/>
    </source>
</evidence>
<evidence type="ECO:0008006" key="8">
    <source>
        <dbReference type="Google" id="ProtNLM"/>
    </source>
</evidence>
<keyword evidence="1 2" id="KW-0193">Cuticle</keyword>
<evidence type="ECO:0000256" key="4">
    <source>
        <dbReference type="SAM" id="Phobius"/>
    </source>
</evidence>
<dbReference type="InterPro" id="IPR000618">
    <property type="entry name" value="Insect_cuticle"/>
</dbReference>
<dbReference type="AlphaFoldDB" id="A0A0L0CAJ0"/>
<organism evidence="6 7">
    <name type="scientific">Lucilia cuprina</name>
    <name type="common">Green bottle fly</name>
    <name type="synonym">Australian sheep blowfly</name>
    <dbReference type="NCBI Taxonomy" id="7375"/>
    <lineage>
        <taxon>Eukaryota</taxon>
        <taxon>Metazoa</taxon>
        <taxon>Ecdysozoa</taxon>
        <taxon>Arthropoda</taxon>
        <taxon>Hexapoda</taxon>
        <taxon>Insecta</taxon>
        <taxon>Pterygota</taxon>
        <taxon>Neoptera</taxon>
        <taxon>Endopterygota</taxon>
        <taxon>Diptera</taxon>
        <taxon>Brachycera</taxon>
        <taxon>Muscomorpha</taxon>
        <taxon>Oestroidea</taxon>
        <taxon>Calliphoridae</taxon>
        <taxon>Luciliinae</taxon>
        <taxon>Lucilia</taxon>
    </lineage>
</organism>
<proteinExistence type="predicted"/>
<feature type="compositionally biased region" description="Gly residues" evidence="3">
    <location>
        <begin position="245"/>
        <end position="256"/>
    </location>
</feature>
<dbReference type="InterPro" id="IPR031311">
    <property type="entry name" value="CHIT_BIND_RR_consensus"/>
</dbReference>
<dbReference type="PRINTS" id="PR00947">
    <property type="entry name" value="CUTICLE"/>
</dbReference>
<dbReference type="OrthoDB" id="6379191at2759"/>
<feature type="compositionally biased region" description="Low complexity" evidence="3">
    <location>
        <begin position="287"/>
        <end position="298"/>
    </location>
</feature>
<dbReference type="Proteomes" id="UP000037069">
    <property type="component" value="Unassembled WGS sequence"/>
</dbReference>
<dbReference type="PANTHER" id="PTHR10380">
    <property type="entry name" value="CUTICLE PROTEIN"/>
    <property type="match status" value="1"/>
</dbReference>